<evidence type="ECO:0000313" key="1">
    <source>
        <dbReference type="EMBL" id="RKS77591.1"/>
    </source>
</evidence>
<dbReference type="AlphaFoldDB" id="A0A420XS14"/>
<dbReference type="EMBL" id="RBWV01000010">
    <property type="protein sequence ID" value="RKS77591.1"/>
    <property type="molecule type" value="Genomic_DNA"/>
</dbReference>
<dbReference type="InParanoid" id="A0A420XS14"/>
<accession>A0A420XS14</accession>
<name>A0A420XS14_9ACTN</name>
<gene>
    <name evidence="1" type="ORF">CLV35_1285</name>
</gene>
<organism evidence="1 2">
    <name type="scientific">Motilibacter peucedani</name>
    <dbReference type="NCBI Taxonomy" id="598650"/>
    <lineage>
        <taxon>Bacteria</taxon>
        <taxon>Bacillati</taxon>
        <taxon>Actinomycetota</taxon>
        <taxon>Actinomycetes</taxon>
        <taxon>Motilibacterales</taxon>
        <taxon>Motilibacteraceae</taxon>
        <taxon>Motilibacter</taxon>
    </lineage>
</organism>
<reference evidence="1 2" key="1">
    <citation type="submission" date="2018-10" db="EMBL/GenBank/DDBJ databases">
        <title>Genomic Encyclopedia of Archaeal and Bacterial Type Strains, Phase II (KMG-II): from individual species to whole genera.</title>
        <authorList>
            <person name="Goeker M."/>
        </authorList>
    </citation>
    <scope>NUCLEOTIDE SEQUENCE [LARGE SCALE GENOMIC DNA]</scope>
    <source>
        <strain evidence="1 2">RP-AC37</strain>
    </source>
</reference>
<comment type="caution">
    <text evidence="1">The sequence shown here is derived from an EMBL/GenBank/DDBJ whole genome shotgun (WGS) entry which is preliminary data.</text>
</comment>
<dbReference type="Proteomes" id="UP000281955">
    <property type="component" value="Unassembled WGS sequence"/>
</dbReference>
<sequence>MSSGLSSAEITRVAVRVLQVAHAQPTPNAAVAAVRNVLESVSDADARRVVACLAVLSTQMAPVRADVPRWLSWLDRERKRGEELLLLRQLWDEEVAP</sequence>
<proteinExistence type="predicted"/>
<keyword evidence="2" id="KW-1185">Reference proteome</keyword>
<evidence type="ECO:0000313" key="2">
    <source>
        <dbReference type="Proteomes" id="UP000281955"/>
    </source>
</evidence>
<protein>
    <submittedName>
        <fullName evidence="1">Uncharacterized protein</fullName>
    </submittedName>
</protein>